<accession>A0ABS4KAX4</accession>
<gene>
    <name evidence="1" type="ORF">J2Z71_000460</name>
    <name evidence="2" type="ORF">J2Z71_000461</name>
</gene>
<proteinExistence type="predicted"/>
<dbReference type="SUPFAM" id="SSF54637">
    <property type="entry name" value="Thioesterase/thiol ester dehydrase-isomerase"/>
    <property type="match status" value="1"/>
</dbReference>
<keyword evidence="3" id="KW-1185">Reference proteome</keyword>
<evidence type="ECO:0000313" key="2">
    <source>
        <dbReference type="EMBL" id="MBP2024938.1"/>
    </source>
</evidence>
<sequence length="138" mass="15283">MIGNKVMLRARMSAGEAHYAGELVNGSHILDFWGDVGTELMIRNDGDESLFVGYHDVKFTAPVYAGDFMEYVGWIEERGGSSRTCHFEAWKTVELTRDENLALSSANVLTEPVLCGEAKGTLIVKKDLQRGPQDPAFK</sequence>
<dbReference type="RefSeq" id="WP_210060242.1">
    <property type="nucleotide sequence ID" value="NZ_JAGGLJ010000003.1"/>
</dbReference>
<dbReference type="Gene3D" id="3.10.129.10">
    <property type="entry name" value="Hotdog Thioesterase"/>
    <property type="match status" value="1"/>
</dbReference>
<dbReference type="EMBL" id="JAGGLJ010000003">
    <property type="protein sequence ID" value="MBP2024938.1"/>
    <property type="molecule type" value="Genomic_DNA"/>
</dbReference>
<protein>
    <submittedName>
        <fullName evidence="1">Acyl dehydratase</fullName>
    </submittedName>
</protein>
<dbReference type="EMBL" id="JAGGLJ010000003">
    <property type="protein sequence ID" value="MBP2024937.1"/>
    <property type="molecule type" value="Genomic_DNA"/>
</dbReference>
<dbReference type="Proteomes" id="UP001519306">
    <property type="component" value="Unassembled WGS sequence"/>
</dbReference>
<organism evidence="1 3">
    <name type="scientific">Peptoniphilus stercorisuis</name>
    <dbReference type="NCBI Taxonomy" id="1436965"/>
    <lineage>
        <taxon>Bacteria</taxon>
        <taxon>Bacillati</taxon>
        <taxon>Bacillota</taxon>
        <taxon>Tissierellia</taxon>
        <taxon>Tissierellales</taxon>
        <taxon>Peptoniphilaceae</taxon>
        <taxon>Peptoniphilus</taxon>
    </lineage>
</organism>
<name>A0ABS4KAX4_9FIRM</name>
<dbReference type="InterPro" id="IPR029069">
    <property type="entry name" value="HotDog_dom_sf"/>
</dbReference>
<evidence type="ECO:0000313" key="3">
    <source>
        <dbReference type="Proteomes" id="UP001519306"/>
    </source>
</evidence>
<evidence type="ECO:0000313" key="1">
    <source>
        <dbReference type="EMBL" id="MBP2024937.1"/>
    </source>
</evidence>
<comment type="caution">
    <text evidence="1">The sequence shown here is derived from an EMBL/GenBank/DDBJ whole genome shotgun (WGS) entry which is preliminary data.</text>
</comment>
<dbReference type="CDD" id="cd03440">
    <property type="entry name" value="hot_dog"/>
    <property type="match status" value="1"/>
</dbReference>
<reference evidence="1 3" key="1">
    <citation type="submission" date="2021-03" db="EMBL/GenBank/DDBJ databases">
        <title>Genomic Encyclopedia of Type Strains, Phase IV (KMG-IV): sequencing the most valuable type-strain genomes for metagenomic binning, comparative biology and taxonomic classification.</title>
        <authorList>
            <person name="Goeker M."/>
        </authorList>
    </citation>
    <scope>NUCLEOTIDE SEQUENCE [LARGE SCALE GENOMIC DNA]</scope>
    <source>
        <strain evidence="1 3">DSM 27563</strain>
    </source>
</reference>